<evidence type="ECO:0000313" key="2">
    <source>
        <dbReference type="EMBL" id="CAG9283878.1"/>
    </source>
</evidence>
<dbReference type="InterPro" id="IPR037185">
    <property type="entry name" value="EmrE-like"/>
</dbReference>
<feature type="transmembrane region" description="Helical" evidence="1">
    <location>
        <begin position="311"/>
        <end position="331"/>
    </location>
</feature>
<feature type="transmembrane region" description="Helical" evidence="1">
    <location>
        <begin position="343"/>
        <end position="361"/>
    </location>
</feature>
<dbReference type="EMBL" id="OU594943">
    <property type="protein sequence ID" value="CAG9283878.1"/>
    <property type="molecule type" value="Genomic_DNA"/>
</dbReference>
<evidence type="ECO:0000256" key="1">
    <source>
        <dbReference type="SAM" id="Phobius"/>
    </source>
</evidence>
<feature type="transmembrane region" description="Helical" evidence="1">
    <location>
        <begin position="235"/>
        <end position="257"/>
    </location>
</feature>
<reference evidence="2" key="1">
    <citation type="submission" date="2022-02" db="EMBL/GenBank/DDBJ databases">
        <authorList>
            <person name="Giguere J D."/>
        </authorList>
    </citation>
    <scope>NUCLEOTIDE SEQUENCE</scope>
    <source>
        <strain evidence="2">CCAP 1055/1</strain>
    </source>
</reference>
<organism evidence="2">
    <name type="scientific">Phaeodactylum tricornutum</name>
    <name type="common">Diatom</name>
    <dbReference type="NCBI Taxonomy" id="2850"/>
    <lineage>
        <taxon>Eukaryota</taxon>
        <taxon>Sar</taxon>
        <taxon>Stramenopiles</taxon>
        <taxon>Ochrophyta</taxon>
        <taxon>Bacillariophyta</taxon>
        <taxon>Bacillariophyceae</taxon>
        <taxon>Bacillariophycidae</taxon>
        <taxon>Naviculales</taxon>
        <taxon>Phaeodactylaceae</taxon>
        <taxon>Phaeodactylum</taxon>
    </lineage>
</organism>
<keyword evidence="1" id="KW-0812">Transmembrane</keyword>
<dbReference type="AlphaFoldDB" id="A0A8J9S6U0"/>
<dbReference type="PANTHER" id="PTHR13146">
    <property type="match status" value="1"/>
</dbReference>
<proteinExistence type="predicted"/>
<feature type="transmembrane region" description="Helical" evidence="1">
    <location>
        <begin position="202"/>
        <end position="223"/>
    </location>
</feature>
<sequence length="401" mass="42739">MIYRGAVSIVKRPSRASASPSESIATVPSVTTRKPHPIMSDSVLPSTALVAFFASCYVLSGVCQPLLMTVCKEAGLADPTAQLYMVFYYAGPASLGFCSSSSASSTSHSSPPSARSSFRKQLQASGIALFDIGAQAMNYTGATLAGPTLFAIIYSSVTVWTAVFSRLLFARRIRPIQWISVWTVFFGLTITAWGGIQTGNDVAHGTLLILVGSIMHAATYVLSEAVMDGPDGLTISQNTAVQGAVAFLALGAWQILYTAPRWHALLQQPLHEAGTSALRATLILFAFALANLVHSWTFYHTIKHAAGGATTAGVLKGLQAVLVMVAAHILYCGSYGGHEMCFTRAKFLSLFLVVGGVLLFGTATPTRSNNNLVLTTRTAWKRPQGYEAVDNQEEAEEMTVV</sequence>
<accession>A0A8J9S6U0</accession>
<name>A0A8J9S6U0_PHATR</name>
<feature type="transmembrane region" description="Helical" evidence="1">
    <location>
        <begin position="149"/>
        <end position="169"/>
    </location>
</feature>
<dbReference type="Proteomes" id="UP000836788">
    <property type="component" value="Chromosome 2"/>
</dbReference>
<keyword evidence="1" id="KW-1133">Transmembrane helix</keyword>
<dbReference type="SUPFAM" id="SSF103481">
    <property type="entry name" value="Multidrug resistance efflux transporter EmrE"/>
    <property type="match status" value="1"/>
</dbReference>
<feature type="transmembrane region" description="Helical" evidence="1">
    <location>
        <begin position="277"/>
        <end position="299"/>
    </location>
</feature>
<dbReference type="PANTHER" id="PTHR13146:SF1">
    <property type="entry name" value="SUGAR PHOSPHATE TRANSPORTER DOMAIN-CONTAINING PROTEIN"/>
    <property type="match status" value="1"/>
</dbReference>
<protein>
    <submittedName>
        <fullName evidence="2">Uncharacterized protein</fullName>
    </submittedName>
</protein>
<feature type="transmembrane region" description="Helical" evidence="1">
    <location>
        <begin position="176"/>
        <end position="196"/>
    </location>
</feature>
<keyword evidence="1" id="KW-0472">Membrane</keyword>
<dbReference type="GO" id="GO:0016020">
    <property type="term" value="C:membrane"/>
    <property type="evidence" value="ECO:0007669"/>
    <property type="project" value="TreeGrafter"/>
</dbReference>
<gene>
    <name evidence="2" type="ORF">PTTT1_LOCUS24219</name>
</gene>